<gene>
    <name evidence="2" type="ORF">K469DRAFT_563342</name>
</gene>
<dbReference type="Pfam" id="PF06985">
    <property type="entry name" value="HET"/>
    <property type="match status" value="1"/>
</dbReference>
<feature type="domain" description="Heterokaryon incompatibility" evidence="1">
    <location>
        <begin position="5"/>
        <end position="47"/>
    </location>
</feature>
<keyword evidence="3" id="KW-1185">Reference proteome</keyword>
<dbReference type="InterPro" id="IPR010730">
    <property type="entry name" value="HET"/>
</dbReference>
<reference evidence="2" key="1">
    <citation type="journal article" date="2020" name="Stud. Mycol.">
        <title>101 Dothideomycetes genomes: a test case for predicting lifestyles and emergence of pathogens.</title>
        <authorList>
            <person name="Haridas S."/>
            <person name="Albert R."/>
            <person name="Binder M."/>
            <person name="Bloem J."/>
            <person name="Labutti K."/>
            <person name="Salamov A."/>
            <person name="Andreopoulos B."/>
            <person name="Baker S."/>
            <person name="Barry K."/>
            <person name="Bills G."/>
            <person name="Bluhm B."/>
            <person name="Cannon C."/>
            <person name="Castanera R."/>
            <person name="Culley D."/>
            <person name="Daum C."/>
            <person name="Ezra D."/>
            <person name="Gonzalez J."/>
            <person name="Henrissat B."/>
            <person name="Kuo A."/>
            <person name="Liang C."/>
            <person name="Lipzen A."/>
            <person name="Lutzoni F."/>
            <person name="Magnuson J."/>
            <person name="Mondo S."/>
            <person name="Nolan M."/>
            <person name="Ohm R."/>
            <person name="Pangilinan J."/>
            <person name="Park H.-J."/>
            <person name="Ramirez L."/>
            <person name="Alfaro M."/>
            <person name="Sun H."/>
            <person name="Tritt A."/>
            <person name="Yoshinaga Y."/>
            <person name="Zwiers L.-H."/>
            <person name="Turgeon B."/>
            <person name="Goodwin S."/>
            <person name="Spatafora J."/>
            <person name="Crous P."/>
            <person name="Grigoriev I."/>
        </authorList>
    </citation>
    <scope>NUCLEOTIDE SEQUENCE</scope>
    <source>
        <strain evidence="2">CBS 207.26</strain>
    </source>
</reference>
<sequence length="50" mass="5883">EDGEFETLSYVWGKDASHRVIWIDEKSFIVTRNLHKALHVLCHSDDTRNI</sequence>
<dbReference type="Proteomes" id="UP000800200">
    <property type="component" value="Unassembled WGS sequence"/>
</dbReference>
<evidence type="ECO:0000313" key="2">
    <source>
        <dbReference type="EMBL" id="KAF2189193.1"/>
    </source>
</evidence>
<dbReference type="EMBL" id="ML994621">
    <property type="protein sequence ID" value="KAF2189193.1"/>
    <property type="molecule type" value="Genomic_DNA"/>
</dbReference>
<protein>
    <recommendedName>
        <fullName evidence="1">Heterokaryon incompatibility domain-containing protein</fullName>
    </recommendedName>
</protein>
<evidence type="ECO:0000313" key="3">
    <source>
        <dbReference type="Proteomes" id="UP000800200"/>
    </source>
</evidence>
<accession>A0A6A6EDA6</accession>
<feature type="non-terminal residue" evidence="2">
    <location>
        <position position="1"/>
    </location>
</feature>
<evidence type="ECO:0000259" key="1">
    <source>
        <dbReference type="Pfam" id="PF06985"/>
    </source>
</evidence>
<proteinExistence type="predicted"/>
<name>A0A6A6EDA6_9PEZI</name>
<organism evidence="2 3">
    <name type="scientific">Zopfia rhizophila CBS 207.26</name>
    <dbReference type="NCBI Taxonomy" id="1314779"/>
    <lineage>
        <taxon>Eukaryota</taxon>
        <taxon>Fungi</taxon>
        <taxon>Dikarya</taxon>
        <taxon>Ascomycota</taxon>
        <taxon>Pezizomycotina</taxon>
        <taxon>Dothideomycetes</taxon>
        <taxon>Dothideomycetes incertae sedis</taxon>
        <taxon>Zopfiaceae</taxon>
        <taxon>Zopfia</taxon>
    </lineage>
</organism>
<dbReference type="AlphaFoldDB" id="A0A6A6EDA6"/>